<dbReference type="PANTHER" id="PTHR30055">
    <property type="entry name" value="HTH-TYPE TRANSCRIPTIONAL REGULATOR RUTR"/>
    <property type="match status" value="1"/>
</dbReference>
<dbReference type="InterPro" id="IPR023772">
    <property type="entry name" value="DNA-bd_HTH_TetR-type_CS"/>
</dbReference>
<comment type="caution">
    <text evidence="7">The sequence shown here is derived from an EMBL/GenBank/DDBJ whole genome shotgun (WGS) entry which is preliminary data.</text>
</comment>
<dbReference type="InterPro" id="IPR001647">
    <property type="entry name" value="HTH_TetR"/>
</dbReference>
<dbReference type="AlphaFoldDB" id="A0A316J983"/>
<dbReference type="GO" id="GO:0003700">
    <property type="term" value="F:DNA-binding transcription factor activity"/>
    <property type="evidence" value="ECO:0007669"/>
    <property type="project" value="TreeGrafter"/>
</dbReference>
<dbReference type="Pfam" id="PF08361">
    <property type="entry name" value="TetR_C_2"/>
    <property type="match status" value="1"/>
</dbReference>
<proteinExistence type="predicted"/>
<dbReference type="SUPFAM" id="SSF48498">
    <property type="entry name" value="Tetracyclin repressor-like, C-terminal domain"/>
    <property type="match status" value="1"/>
</dbReference>
<gene>
    <name evidence="7" type="ORF">DKP76_05385</name>
</gene>
<name>A0A316J983_9HYPH</name>
<accession>A0A316J983</accession>
<dbReference type="InterPro" id="IPR009057">
    <property type="entry name" value="Homeodomain-like_sf"/>
</dbReference>
<dbReference type="PROSITE" id="PS50977">
    <property type="entry name" value="HTH_TETR_2"/>
    <property type="match status" value="1"/>
</dbReference>
<organism evidence="7 8">
    <name type="scientific">Falsochrobactrum shanghaiense</name>
    <dbReference type="NCBI Taxonomy" id="2201899"/>
    <lineage>
        <taxon>Bacteria</taxon>
        <taxon>Pseudomonadati</taxon>
        <taxon>Pseudomonadota</taxon>
        <taxon>Alphaproteobacteria</taxon>
        <taxon>Hyphomicrobiales</taxon>
        <taxon>Brucellaceae</taxon>
        <taxon>Falsochrobactrum</taxon>
    </lineage>
</organism>
<evidence type="ECO:0000256" key="5">
    <source>
        <dbReference type="PROSITE-ProRule" id="PRU00335"/>
    </source>
</evidence>
<dbReference type="Gene3D" id="1.10.357.10">
    <property type="entry name" value="Tetracycline Repressor, domain 2"/>
    <property type="match status" value="1"/>
</dbReference>
<dbReference type="PRINTS" id="PR00455">
    <property type="entry name" value="HTHTETR"/>
</dbReference>
<reference evidence="7 8" key="1">
    <citation type="submission" date="2018-05" db="EMBL/GenBank/DDBJ databases">
        <title>Comparative genomic sequence analysis between strain HN4 and CCM 8460T (Falsochrobactrum ovis) will provide more evidence to prove that HN4 is a new species of Falsochrobactrum.</title>
        <authorList>
            <person name="Lyu W."/>
            <person name="Sun L."/>
            <person name="Yao L."/>
        </authorList>
    </citation>
    <scope>NUCLEOTIDE SEQUENCE [LARGE SCALE GENOMIC DNA]</scope>
    <source>
        <strain evidence="7 8">HN4</strain>
    </source>
</reference>
<dbReference type="InterPro" id="IPR050109">
    <property type="entry name" value="HTH-type_TetR-like_transc_reg"/>
</dbReference>
<evidence type="ECO:0000256" key="1">
    <source>
        <dbReference type="ARBA" id="ARBA00022491"/>
    </source>
</evidence>
<keyword evidence="3 5" id="KW-0238">DNA-binding</keyword>
<evidence type="ECO:0000256" key="3">
    <source>
        <dbReference type="ARBA" id="ARBA00023125"/>
    </source>
</evidence>
<evidence type="ECO:0000256" key="4">
    <source>
        <dbReference type="ARBA" id="ARBA00023163"/>
    </source>
</evidence>
<dbReference type="EMBL" id="QGDB01000002">
    <property type="protein sequence ID" value="PWL18527.1"/>
    <property type="molecule type" value="Genomic_DNA"/>
</dbReference>
<dbReference type="Proteomes" id="UP000245865">
    <property type="component" value="Unassembled WGS sequence"/>
</dbReference>
<sequence length="204" mass="23111">MRRTKAEAAETREAILCCAELIFFKKGLAHTTLEEIAKAAGVTRGAIYWHFQNKTDIFLELFDKVRQPQQTIIDLDALDSAEADALSFLEKISCNWLDALVADEQHQRLLTILLRNNLADDFAEIQAAKAALEDEQIGILTAVLERAEAQRILDPAWSVHSAATAFRWLMKGMSWEWLLSMHAFDLPTEGKKAVRTFLKTLRKP</sequence>
<dbReference type="InterPro" id="IPR036271">
    <property type="entry name" value="Tet_transcr_reg_TetR-rel_C_sf"/>
</dbReference>
<feature type="domain" description="HTH tetR-type" evidence="6">
    <location>
        <begin position="9"/>
        <end position="69"/>
    </location>
</feature>
<evidence type="ECO:0000313" key="8">
    <source>
        <dbReference type="Proteomes" id="UP000245865"/>
    </source>
</evidence>
<dbReference type="RefSeq" id="WP_109705426.1">
    <property type="nucleotide sequence ID" value="NZ_QGDB01000002.1"/>
</dbReference>
<evidence type="ECO:0000259" key="6">
    <source>
        <dbReference type="PROSITE" id="PS50977"/>
    </source>
</evidence>
<dbReference type="PROSITE" id="PS01081">
    <property type="entry name" value="HTH_TETR_1"/>
    <property type="match status" value="1"/>
</dbReference>
<dbReference type="SUPFAM" id="SSF46689">
    <property type="entry name" value="Homeodomain-like"/>
    <property type="match status" value="1"/>
</dbReference>
<keyword evidence="4" id="KW-0804">Transcription</keyword>
<keyword evidence="1" id="KW-0678">Repressor</keyword>
<feature type="DNA-binding region" description="H-T-H motif" evidence="5">
    <location>
        <begin position="32"/>
        <end position="51"/>
    </location>
</feature>
<evidence type="ECO:0000256" key="2">
    <source>
        <dbReference type="ARBA" id="ARBA00023015"/>
    </source>
</evidence>
<keyword evidence="8" id="KW-1185">Reference proteome</keyword>
<dbReference type="InterPro" id="IPR013572">
    <property type="entry name" value="Tscrpt_reg_MAATS_C"/>
</dbReference>
<evidence type="ECO:0000313" key="7">
    <source>
        <dbReference type="EMBL" id="PWL18527.1"/>
    </source>
</evidence>
<dbReference type="PANTHER" id="PTHR30055:SF240">
    <property type="entry name" value="HTH-TYPE TRANSCRIPTIONAL REGULATOR ACRR"/>
    <property type="match status" value="1"/>
</dbReference>
<dbReference type="GO" id="GO:0000976">
    <property type="term" value="F:transcription cis-regulatory region binding"/>
    <property type="evidence" value="ECO:0007669"/>
    <property type="project" value="TreeGrafter"/>
</dbReference>
<keyword evidence="2" id="KW-0805">Transcription regulation</keyword>
<dbReference type="Pfam" id="PF00440">
    <property type="entry name" value="TetR_N"/>
    <property type="match status" value="1"/>
</dbReference>
<dbReference type="OrthoDB" id="9798857at2"/>
<protein>
    <submittedName>
        <fullName evidence="7">TetR family transcriptional regulator</fullName>
    </submittedName>
</protein>